<evidence type="ECO:0000256" key="2">
    <source>
        <dbReference type="ARBA" id="ARBA00023125"/>
    </source>
</evidence>
<dbReference type="InterPro" id="IPR036388">
    <property type="entry name" value="WH-like_DNA-bd_sf"/>
</dbReference>
<reference evidence="4 5" key="1">
    <citation type="submission" date="2017-09" db="EMBL/GenBank/DDBJ databases">
        <title>Large-scale bioinformatics analysis of Bacillus genomes uncovers conserved roles of natural products in bacterial physiology.</title>
        <authorList>
            <consortium name="Agbiome Team Llc"/>
            <person name="Bleich R.M."/>
            <person name="Grubbs K.J."/>
            <person name="Santa Maria K.C."/>
            <person name="Allen S.E."/>
            <person name="Farag S."/>
            <person name="Shank E.A."/>
            <person name="Bowers A."/>
        </authorList>
    </citation>
    <scope>NUCLEOTIDE SEQUENCE [LARGE SCALE GENOMIC DNA]</scope>
    <source>
        <strain evidence="4 5">AFS004017</strain>
    </source>
</reference>
<dbReference type="SUPFAM" id="SSF46785">
    <property type="entry name" value="Winged helix' DNA-binding domain"/>
    <property type="match status" value="1"/>
</dbReference>
<dbReference type="PROSITE" id="PS50987">
    <property type="entry name" value="HTH_ARSR_2"/>
    <property type="match status" value="1"/>
</dbReference>
<dbReference type="InterPro" id="IPR001845">
    <property type="entry name" value="HTH_ArsR_DNA-bd_dom"/>
</dbReference>
<name>A0A2A8AC79_9BACI</name>
<dbReference type="InterPro" id="IPR036390">
    <property type="entry name" value="WH_DNA-bd_sf"/>
</dbReference>
<dbReference type="InterPro" id="IPR011991">
    <property type="entry name" value="ArsR-like_HTH"/>
</dbReference>
<dbReference type="CDD" id="cd00090">
    <property type="entry name" value="HTH_ARSR"/>
    <property type="match status" value="1"/>
</dbReference>
<gene>
    <name evidence="4" type="ORF">CN684_12620</name>
</gene>
<dbReference type="PANTHER" id="PTHR33154:SF33">
    <property type="entry name" value="TRANSCRIPTIONAL REPRESSOR SDPR"/>
    <property type="match status" value="1"/>
</dbReference>
<keyword evidence="2" id="KW-0238">DNA-binding</keyword>
<protein>
    <submittedName>
        <fullName evidence="4">Transcriptional regulator</fullName>
    </submittedName>
</protein>
<dbReference type="InterPro" id="IPR051081">
    <property type="entry name" value="HTH_MetalResp_TranReg"/>
</dbReference>
<dbReference type="Gene3D" id="1.10.10.10">
    <property type="entry name" value="Winged helix-like DNA-binding domain superfamily/Winged helix DNA-binding domain"/>
    <property type="match status" value="1"/>
</dbReference>
<organism evidence="4 5">
    <name type="scientific">Bacillus wiedmannii</name>
    <dbReference type="NCBI Taxonomy" id="1890302"/>
    <lineage>
        <taxon>Bacteria</taxon>
        <taxon>Bacillati</taxon>
        <taxon>Bacillota</taxon>
        <taxon>Bacilli</taxon>
        <taxon>Bacillales</taxon>
        <taxon>Bacillaceae</taxon>
        <taxon>Bacillus</taxon>
        <taxon>Bacillus cereus group</taxon>
    </lineage>
</organism>
<dbReference type="SMART" id="SM00418">
    <property type="entry name" value="HTH_ARSR"/>
    <property type="match status" value="1"/>
</dbReference>
<keyword evidence="3" id="KW-0804">Transcription</keyword>
<evidence type="ECO:0000313" key="4">
    <source>
        <dbReference type="EMBL" id="PEJ08134.1"/>
    </source>
</evidence>
<sequence length="106" mass="12332">MNDEQLTDIFKALSNKNRLRIVQLLKDPEKNFHPQFPKQKGEEFPGGVCAGDIQDTIGWVQSTTSRHLSLLQKCGLLENKIVGKWSYYRRNEKVIKQLDCFIRKVL</sequence>
<dbReference type="PANTHER" id="PTHR33154">
    <property type="entry name" value="TRANSCRIPTIONAL REGULATOR, ARSR FAMILY"/>
    <property type="match status" value="1"/>
</dbReference>
<dbReference type="RefSeq" id="WP_098094910.1">
    <property type="nucleotide sequence ID" value="NZ_NUDI01000096.1"/>
</dbReference>
<accession>A0A2A8AC79</accession>
<evidence type="ECO:0000256" key="3">
    <source>
        <dbReference type="ARBA" id="ARBA00023163"/>
    </source>
</evidence>
<keyword evidence="1" id="KW-0805">Transcription regulation</keyword>
<dbReference type="Proteomes" id="UP000220045">
    <property type="component" value="Unassembled WGS sequence"/>
</dbReference>
<dbReference type="EMBL" id="NUEL01000016">
    <property type="protein sequence ID" value="PEJ08134.1"/>
    <property type="molecule type" value="Genomic_DNA"/>
</dbReference>
<evidence type="ECO:0000313" key="5">
    <source>
        <dbReference type="Proteomes" id="UP000220045"/>
    </source>
</evidence>
<dbReference type="GO" id="GO:0003677">
    <property type="term" value="F:DNA binding"/>
    <property type="evidence" value="ECO:0007669"/>
    <property type="project" value="UniProtKB-KW"/>
</dbReference>
<proteinExistence type="predicted"/>
<dbReference type="GO" id="GO:0003700">
    <property type="term" value="F:DNA-binding transcription factor activity"/>
    <property type="evidence" value="ECO:0007669"/>
    <property type="project" value="InterPro"/>
</dbReference>
<comment type="caution">
    <text evidence="4">The sequence shown here is derived from an EMBL/GenBank/DDBJ whole genome shotgun (WGS) entry which is preliminary data.</text>
</comment>
<dbReference type="AlphaFoldDB" id="A0A2A8AC79"/>
<evidence type="ECO:0000256" key="1">
    <source>
        <dbReference type="ARBA" id="ARBA00023015"/>
    </source>
</evidence>